<proteinExistence type="predicted"/>
<reference evidence="5 6" key="2">
    <citation type="journal article" date="2016" name="Int. J. Syst. Evol. Microbiol.">
        <title>Lutibacter profundi sp. nov., isolated from a deep-sea hydrothermal system on the Arctic Mid-Ocean Ridge and emended description of the genus Lutibacter.</title>
        <authorList>
            <person name="Le Moine Bauer S."/>
            <person name="Roalkvam I."/>
            <person name="Steen I.H."/>
            <person name="Dahle H."/>
        </authorList>
    </citation>
    <scope>NUCLEOTIDE SEQUENCE [LARGE SCALE GENOMIC DNA]</scope>
    <source>
        <strain evidence="5 6">LP1</strain>
    </source>
</reference>
<evidence type="ECO:0000256" key="3">
    <source>
        <dbReference type="ARBA" id="ARBA00023163"/>
    </source>
</evidence>
<dbReference type="EMBL" id="CP013355">
    <property type="protein sequence ID" value="AMC10028.1"/>
    <property type="molecule type" value="Genomic_DNA"/>
</dbReference>
<dbReference type="InterPro" id="IPR000835">
    <property type="entry name" value="HTH_MarR-typ"/>
</dbReference>
<dbReference type="InterPro" id="IPR036388">
    <property type="entry name" value="WH-like_DNA-bd_sf"/>
</dbReference>
<dbReference type="PROSITE" id="PS50995">
    <property type="entry name" value="HTH_MARR_2"/>
    <property type="match status" value="1"/>
</dbReference>
<dbReference type="PANTHER" id="PTHR42756:SF1">
    <property type="entry name" value="TRANSCRIPTIONAL REPRESSOR OF EMRAB OPERON"/>
    <property type="match status" value="1"/>
</dbReference>
<evidence type="ECO:0000313" key="5">
    <source>
        <dbReference type="EMBL" id="AMC10028.1"/>
    </source>
</evidence>
<dbReference type="SUPFAM" id="SSF46785">
    <property type="entry name" value="Winged helix' DNA-binding domain"/>
    <property type="match status" value="1"/>
</dbReference>
<dbReference type="PANTHER" id="PTHR42756">
    <property type="entry name" value="TRANSCRIPTIONAL REGULATOR, MARR"/>
    <property type="match status" value="1"/>
</dbReference>
<dbReference type="Proteomes" id="UP000059672">
    <property type="component" value="Chromosome"/>
</dbReference>
<dbReference type="Gene3D" id="1.10.10.10">
    <property type="entry name" value="Winged helix-like DNA-binding domain superfamily/Winged helix DNA-binding domain"/>
    <property type="match status" value="1"/>
</dbReference>
<evidence type="ECO:0000259" key="4">
    <source>
        <dbReference type="PROSITE" id="PS50995"/>
    </source>
</evidence>
<name>A0A0X8G5G7_9FLAO</name>
<dbReference type="InterPro" id="IPR036390">
    <property type="entry name" value="WH_DNA-bd_sf"/>
</dbReference>
<evidence type="ECO:0000256" key="2">
    <source>
        <dbReference type="ARBA" id="ARBA00023125"/>
    </source>
</evidence>
<gene>
    <name evidence="5" type="ORF">Lupro_01600</name>
</gene>
<reference evidence="6" key="1">
    <citation type="submission" date="2015-12" db="EMBL/GenBank/DDBJ databases">
        <title>Complete genome sequence of Lutibacter profundus strain LP1.</title>
        <authorList>
            <person name="Wissuwa J."/>
            <person name="Le Moine Bauer S."/>
            <person name="Stokke R."/>
            <person name="Dahle H."/>
            <person name="Steen I.H."/>
        </authorList>
    </citation>
    <scope>NUCLEOTIDE SEQUENCE [LARGE SCALE GENOMIC DNA]</scope>
    <source>
        <strain evidence="6">LP1</strain>
    </source>
</reference>
<dbReference type="PRINTS" id="PR00598">
    <property type="entry name" value="HTHMARR"/>
</dbReference>
<organism evidence="5 6">
    <name type="scientific">Lutibacter profundi</name>
    <dbReference type="NCBI Taxonomy" id="1622118"/>
    <lineage>
        <taxon>Bacteria</taxon>
        <taxon>Pseudomonadati</taxon>
        <taxon>Bacteroidota</taxon>
        <taxon>Flavobacteriia</taxon>
        <taxon>Flavobacteriales</taxon>
        <taxon>Flavobacteriaceae</taxon>
        <taxon>Lutibacter</taxon>
    </lineage>
</organism>
<keyword evidence="3" id="KW-0804">Transcription</keyword>
<dbReference type="Pfam" id="PF01047">
    <property type="entry name" value="MarR"/>
    <property type="match status" value="1"/>
</dbReference>
<dbReference type="RefSeq" id="WP_068205746.1">
    <property type="nucleotide sequence ID" value="NZ_CP013355.1"/>
</dbReference>
<evidence type="ECO:0000313" key="6">
    <source>
        <dbReference type="Proteomes" id="UP000059672"/>
    </source>
</evidence>
<dbReference type="AlphaFoldDB" id="A0A0X8G5G7"/>
<accession>A0A0X8G5G7</accession>
<dbReference type="STRING" id="1622118.Lupro_01600"/>
<evidence type="ECO:0000256" key="1">
    <source>
        <dbReference type="ARBA" id="ARBA00023015"/>
    </source>
</evidence>
<keyword evidence="6" id="KW-1185">Reference proteome</keyword>
<sequence length="148" mass="17148">MNKNDKKDELNLPEFTIENILQTGNWMNENFSDHLKQYALSIQQYKVLRSLKDLNGKPTDLLTLQSQMVSKNSNTTRLVEKLRLKGLITRLQNEENRRKVDINITELGLNLLDEIAPAQLKFEKSIVGNLSKKEILSLNTLLEKIRNK</sequence>
<dbReference type="GO" id="GO:0003700">
    <property type="term" value="F:DNA-binding transcription factor activity"/>
    <property type="evidence" value="ECO:0007669"/>
    <property type="project" value="InterPro"/>
</dbReference>
<dbReference type="GO" id="GO:0003677">
    <property type="term" value="F:DNA binding"/>
    <property type="evidence" value="ECO:0007669"/>
    <property type="project" value="UniProtKB-KW"/>
</dbReference>
<keyword evidence="2" id="KW-0238">DNA-binding</keyword>
<keyword evidence="1" id="KW-0805">Transcription regulation</keyword>
<feature type="domain" description="HTH marR-type" evidence="4">
    <location>
        <begin position="1"/>
        <end position="147"/>
    </location>
</feature>
<dbReference type="KEGG" id="lut:Lupro_01600"/>
<dbReference type="SMART" id="SM00347">
    <property type="entry name" value="HTH_MARR"/>
    <property type="match status" value="1"/>
</dbReference>
<protein>
    <recommendedName>
        <fullName evidence="4">HTH marR-type domain-containing protein</fullName>
    </recommendedName>
</protein>